<dbReference type="NCBIfam" id="TIGR01845">
    <property type="entry name" value="outer_NodT"/>
    <property type="match status" value="1"/>
</dbReference>
<evidence type="ECO:0000256" key="1">
    <source>
        <dbReference type="ARBA" id="ARBA00007613"/>
    </source>
</evidence>
<protein>
    <submittedName>
        <fullName evidence="10">Efflux transporter outer membrane subunit</fullName>
    </submittedName>
</protein>
<dbReference type="InterPro" id="IPR010131">
    <property type="entry name" value="MdtP/NodT-like"/>
</dbReference>
<keyword evidence="9" id="KW-0175">Coiled coil</keyword>
<dbReference type="SUPFAM" id="SSF56954">
    <property type="entry name" value="Outer membrane efflux proteins (OEP)"/>
    <property type="match status" value="1"/>
</dbReference>
<dbReference type="Gene3D" id="2.20.200.10">
    <property type="entry name" value="Outer membrane efflux proteins (OEP)"/>
    <property type="match status" value="1"/>
</dbReference>
<keyword evidence="6" id="KW-0998">Cell outer membrane</keyword>
<keyword evidence="7 8" id="KW-0449">Lipoprotein</keyword>
<gene>
    <name evidence="10" type="ORF">HX829_06580</name>
</gene>
<keyword evidence="3 8" id="KW-0812">Transmembrane</keyword>
<dbReference type="EMBL" id="JACAPU010000008">
    <property type="protein sequence ID" value="NWB46156.1"/>
    <property type="molecule type" value="Genomic_DNA"/>
</dbReference>
<keyword evidence="5 8" id="KW-0564">Palmitate</keyword>
<comment type="subcellular location">
    <subcellularLocation>
        <location evidence="8">Cell outer membrane</location>
        <topology evidence="8">Lipid-anchor</topology>
    </subcellularLocation>
</comment>
<dbReference type="Pfam" id="PF02321">
    <property type="entry name" value="OEP"/>
    <property type="match status" value="2"/>
</dbReference>
<dbReference type="GO" id="GO:0009279">
    <property type="term" value="C:cell outer membrane"/>
    <property type="evidence" value="ECO:0007669"/>
    <property type="project" value="UniProtKB-SubCell"/>
</dbReference>
<comment type="similarity">
    <text evidence="1 8">Belongs to the outer membrane factor (OMF) (TC 1.B.17) family.</text>
</comment>
<accession>A0A7Y7WBA9</accession>
<evidence type="ECO:0000256" key="4">
    <source>
        <dbReference type="ARBA" id="ARBA00023136"/>
    </source>
</evidence>
<dbReference type="PANTHER" id="PTHR30203:SF25">
    <property type="entry name" value="OUTER MEMBRANE PROTEIN-RELATED"/>
    <property type="match status" value="1"/>
</dbReference>
<evidence type="ECO:0000256" key="8">
    <source>
        <dbReference type="RuleBase" id="RU362097"/>
    </source>
</evidence>
<feature type="coiled-coil region" evidence="9">
    <location>
        <begin position="404"/>
        <end position="431"/>
    </location>
</feature>
<dbReference type="GO" id="GO:0015562">
    <property type="term" value="F:efflux transmembrane transporter activity"/>
    <property type="evidence" value="ECO:0007669"/>
    <property type="project" value="InterPro"/>
</dbReference>
<evidence type="ECO:0000256" key="5">
    <source>
        <dbReference type="ARBA" id="ARBA00023139"/>
    </source>
</evidence>
<dbReference type="Proteomes" id="UP000582981">
    <property type="component" value="Unassembled WGS sequence"/>
</dbReference>
<dbReference type="PANTHER" id="PTHR30203">
    <property type="entry name" value="OUTER MEMBRANE CATION EFFLUX PROTEIN"/>
    <property type="match status" value="1"/>
</dbReference>
<dbReference type="RefSeq" id="WP_177143600.1">
    <property type="nucleotide sequence ID" value="NZ_JACAPU010000008.1"/>
</dbReference>
<reference evidence="10 11" key="1">
    <citation type="submission" date="2020-04" db="EMBL/GenBank/DDBJ databases">
        <title>Molecular characterization of pseudomonads from Agaricus bisporus reveal novel blotch 2 pathogens in Western Europe.</title>
        <authorList>
            <person name="Taparia T."/>
            <person name="Krijger M."/>
            <person name="Haynes E."/>
            <person name="Elpinstone J.G."/>
            <person name="Noble R."/>
            <person name="Van Der Wolf J."/>
        </authorList>
    </citation>
    <scope>NUCLEOTIDE SEQUENCE [LARGE SCALE GENOMIC DNA]</scope>
    <source>
        <strain evidence="10 11">F1001</strain>
    </source>
</reference>
<dbReference type="InterPro" id="IPR003423">
    <property type="entry name" value="OMP_efflux"/>
</dbReference>
<evidence type="ECO:0000256" key="2">
    <source>
        <dbReference type="ARBA" id="ARBA00022452"/>
    </source>
</evidence>
<proteinExistence type="inferred from homology"/>
<name>A0A7Y7WBA9_9PSED</name>
<comment type="caution">
    <text evidence="10">The sequence shown here is derived from an EMBL/GenBank/DDBJ whole genome shotgun (WGS) entry which is preliminary data.</text>
</comment>
<evidence type="ECO:0000256" key="6">
    <source>
        <dbReference type="ARBA" id="ARBA00023237"/>
    </source>
</evidence>
<dbReference type="Gene3D" id="1.20.1600.10">
    <property type="entry name" value="Outer membrane efflux proteins (OEP)"/>
    <property type="match status" value="1"/>
</dbReference>
<organism evidence="10 11">
    <name type="scientific">Pseudomonas gingeri</name>
    <dbReference type="NCBI Taxonomy" id="117681"/>
    <lineage>
        <taxon>Bacteria</taxon>
        <taxon>Pseudomonadati</taxon>
        <taxon>Pseudomonadota</taxon>
        <taxon>Gammaproteobacteria</taxon>
        <taxon>Pseudomonadales</taxon>
        <taxon>Pseudomonadaceae</taxon>
        <taxon>Pseudomonas</taxon>
    </lineage>
</organism>
<keyword evidence="4 8" id="KW-0472">Membrane</keyword>
<evidence type="ECO:0000256" key="7">
    <source>
        <dbReference type="ARBA" id="ARBA00023288"/>
    </source>
</evidence>
<sequence>MAAHTAFNLNVHGKSTLLAGGLLFGLGLAGCSVGPDYQAPQIPLAAFHNTLAGSPESRLPAPELSTWWYGFKDPLLVEIVNQVVVQNLDLEASLARVDQARAAAGGAGAALYPTVDFNGSATRQRQSLQSPLGALGSSLPGYDRNQKELAAGLSASWEADLAQGLHRGAAAAQAEVQAAEATHLGTRITVVAEAADAYVQIRGYQARLAVATDQISTDEQLLELVNVRRRVGDVDERDVAQAEALLKQARSTVPLLRIALEAQLNRLDVLMGKQPGSSAQMLAKATAIPGLPAVKDSLATADVLRRRPDIMAAERRLAASNERIGEAIAQYYPSVSLSGALGFDSGTGNGLFTQRSFQPSITGLVRWRLFDFGKIDAEVAQAKGANREALALYRQAVLKAAEDVENALVSLSQTEQRREELAGEVSALTRARDLSEIAYKAGATPLTDVLDANRELLVARDSLNGTQADSARAAVTLFRAIGGGWDSSSVVAAGKPQ</sequence>
<keyword evidence="2 8" id="KW-1134">Transmembrane beta strand</keyword>
<evidence type="ECO:0000313" key="11">
    <source>
        <dbReference type="Proteomes" id="UP000582981"/>
    </source>
</evidence>
<evidence type="ECO:0000256" key="9">
    <source>
        <dbReference type="SAM" id="Coils"/>
    </source>
</evidence>
<evidence type="ECO:0000313" key="10">
    <source>
        <dbReference type="EMBL" id="NWB46156.1"/>
    </source>
</evidence>
<evidence type="ECO:0000256" key="3">
    <source>
        <dbReference type="ARBA" id="ARBA00022692"/>
    </source>
</evidence>
<dbReference type="AlphaFoldDB" id="A0A7Y7WBA9"/>